<evidence type="ECO:0008006" key="2">
    <source>
        <dbReference type="Google" id="ProtNLM"/>
    </source>
</evidence>
<dbReference type="EMBL" id="JACGWM010000561">
    <property type="protein sequence ID" value="KAL0302438.1"/>
    <property type="molecule type" value="Genomic_DNA"/>
</dbReference>
<reference evidence="1" key="1">
    <citation type="submission" date="2020-06" db="EMBL/GenBank/DDBJ databases">
        <authorList>
            <person name="Li T."/>
            <person name="Hu X."/>
            <person name="Zhang T."/>
            <person name="Song X."/>
            <person name="Zhang H."/>
            <person name="Dai N."/>
            <person name="Sheng W."/>
            <person name="Hou X."/>
            <person name="Wei L."/>
        </authorList>
    </citation>
    <scope>NUCLEOTIDE SEQUENCE</scope>
    <source>
        <strain evidence="1">KEN8</strain>
        <tissue evidence="1">Leaf</tissue>
    </source>
</reference>
<sequence length="244" mass="27537">MAAMESISEGWPERSKSRTLRLGIESSIETCTSVVKVCREDGEFQEEVSSSLVKVCREDETASALKVPIDSVPVIRREAMSDIDSDKWLETKKSQMDSMGSNQVWTLVEPPKGVKPIERKWVYKCKLRDDGVVTTFKAKHVAKEEEIYMDKQEDFTYVGEEQKFFRLQSSKQATTADSAKESDYIVALEATKEAVWMKNYIQELGVVPRIGEPVVIYSLVQVVEMMVSRHGPGVCGEGLVVRLE</sequence>
<comment type="caution">
    <text evidence="1">The sequence shown here is derived from an EMBL/GenBank/DDBJ whole genome shotgun (WGS) entry which is preliminary data.</text>
</comment>
<protein>
    <recommendedName>
        <fullName evidence="2">Reverse transcriptase Ty1/copia-type domain-containing protein</fullName>
    </recommendedName>
</protein>
<evidence type="ECO:0000313" key="1">
    <source>
        <dbReference type="EMBL" id="KAL0302438.1"/>
    </source>
</evidence>
<name>A0AAW2K9E6_9LAMI</name>
<dbReference type="AlphaFoldDB" id="A0AAW2K9E6"/>
<proteinExistence type="predicted"/>
<accession>A0AAW2K9E6</accession>
<organism evidence="1">
    <name type="scientific">Sesamum calycinum</name>
    <dbReference type="NCBI Taxonomy" id="2727403"/>
    <lineage>
        <taxon>Eukaryota</taxon>
        <taxon>Viridiplantae</taxon>
        <taxon>Streptophyta</taxon>
        <taxon>Embryophyta</taxon>
        <taxon>Tracheophyta</taxon>
        <taxon>Spermatophyta</taxon>
        <taxon>Magnoliopsida</taxon>
        <taxon>eudicotyledons</taxon>
        <taxon>Gunneridae</taxon>
        <taxon>Pentapetalae</taxon>
        <taxon>asterids</taxon>
        <taxon>lamiids</taxon>
        <taxon>Lamiales</taxon>
        <taxon>Pedaliaceae</taxon>
        <taxon>Sesamum</taxon>
    </lineage>
</organism>
<reference evidence="1" key="2">
    <citation type="journal article" date="2024" name="Plant">
        <title>Genomic evolution and insights into agronomic trait innovations of Sesamum species.</title>
        <authorList>
            <person name="Miao H."/>
            <person name="Wang L."/>
            <person name="Qu L."/>
            <person name="Liu H."/>
            <person name="Sun Y."/>
            <person name="Le M."/>
            <person name="Wang Q."/>
            <person name="Wei S."/>
            <person name="Zheng Y."/>
            <person name="Lin W."/>
            <person name="Duan Y."/>
            <person name="Cao H."/>
            <person name="Xiong S."/>
            <person name="Wang X."/>
            <person name="Wei L."/>
            <person name="Li C."/>
            <person name="Ma Q."/>
            <person name="Ju M."/>
            <person name="Zhao R."/>
            <person name="Li G."/>
            <person name="Mu C."/>
            <person name="Tian Q."/>
            <person name="Mei H."/>
            <person name="Zhang T."/>
            <person name="Gao T."/>
            <person name="Zhang H."/>
        </authorList>
    </citation>
    <scope>NUCLEOTIDE SEQUENCE</scope>
    <source>
        <strain evidence="1">KEN8</strain>
    </source>
</reference>
<gene>
    <name evidence="1" type="ORF">Scaly_3032900</name>
</gene>